<keyword evidence="4" id="KW-1185">Reference proteome</keyword>
<keyword evidence="2" id="KW-0812">Transmembrane</keyword>
<dbReference type="OrthoDB" id="28897at2157"/>
<evidence type="ECO:0000313" key="3">
    <source>
        <dbReference type="EMBL" id="AET33998.1"/>
    </source>
</evidence>
<evidence type="ECO:0000256" key="1">
    <source>
        <dbReference type="SAM" id="Coils"/>
    </source>
</evidence>
<dbReference type="BioCyc" id="PSP1104324:GJSN-2558-MONOMER"/>
<dbReference type="Proteomes" id="UP000005867">
    <property type="component" value="Chromosome"/>
</dbReference>
<dbReference type="STRING" id="1104324.P186_2614"/>
<dbReference type="PANTHER" id="PTHR18937">
    <property type="entry name" value="STRUCTURAL MAINTENANCE OF CHROMOSOMES SMC FAMILY MEMBER"/>
    <property type="match status" value="1"/>
</dbReference>
<dbReference type="SUPFAM" id="SSF57997">
    <property type="entry name" value="Tropomyosin"/>
    <property type="match status" value="1"/>
</dbReference>
<dbReference type="EMBL" id="CP003098">
    <property type="protein sequence ID" value="AET33998.1"/>
    <property type="molecule type" value="Genomic_DNA"/>
</dbReference>
<feature type="transmembrane region" description="Helical" evidence="2">
    <location>
        <begin position="334"/>
        <end position="356"/>
    </location>
</feature>
<dbReference type="HOGENOM" id="CLU_686278_0_0_2"/>
<protein>
    <submittedName>
        <fullName evidence="3">Uncharacterized protein</fullName>
    </submittedName>
</protein>
<gene>
    <name evidence="3" type="ORF">P186_2614</name>
</gene>
<dbReference type="GeneID" id="11594215"/>
<keyword evidence="2" id="KW-0472">Membrane</keyword>
<dbReference type="RefSeq" id="WP_014289823.1">
    <property type="nucleotide sequence ID" value="NC_016645.1"/>
</dbReference>
<evidence type="ECO:0000313" key="4">
    <source>
        <dbReference type="Proteomes" id="UP000005867"/>
    </source>
</evidence>
<feature type="coiled-coil region" evidence="1">
    <location>
        <begin position="138"/>
        <end position="333"/>
    </location>
</feature>
<dbReference type="AlphaFoldDB" id="G7VDL9"/>
<proteinExistence type="predicted"/>
<sequence length="401" mass="44544">MRGVLAVIALALIAAAGTLTDHFTSPPVEVLVTRTDQWVFCQDYGVTIQIKALQPVTVNKVEVVAKFYTEPYLVPTVDKRSFGGFSLVTGETKQLALTFNYCPRRAVDPLILLEIWIYLSNYTISYNYYIGRVLPMSYDDLASYAASLEQKVKELSAQIDQLKQKIAELQDLLKKRDAQVANLSALLSAARLDNDRLAAALAQLRAERDALRAQLEQTQAQLNAVSQAKASLEAQLADAQKQLANLKASYDKLSGQYTDAQRTIAELQTRLAELQKRYDELTKAEQQLRESYYSLSAKYSELSGRYDELTKSYQALQQQNKILESRYSELNTGFTWAINTATALGIALLFVIALFLTRKRYAAPPPQPATAQAPPGAVKAAVVVNPEPPKEALVRWPATAE</sequence>
<organism evidence="3 4">
    <name type="scientific">Pyrobaculum ferrireducens</name>
    <dbReference type="NCBI Taxonomy" id="1104324"/>
    <lineage>
        <taxon>Archaea</taxon>
        <taxon>Thermoproteota</taxon>
        <taxon>Thermoprotei</taxon>
        <taxon>Thermoproteales</taxon>
        <taxon>Thermoproteaceae</taxon>
        <taxon>Pyrobaculum</taxon>
    </lineage>
</organism>
<accession>G7VDL9</accession>
<keyword evidence="2" id="KW-1133">Transmembrane helix</keyword>
<dbReference type="KEGG" id="pyr:P186_2614"/>
<keyword evidence="1" id="KW-0175">Coiled coil</keyword>
<dbReference type="Gene3D" id="1.10.287.510">
    <property type="entry name" value="Helix hairpin bin"/>
    <property type="match status" value="2"/>
</dbReference>
<evidence type="ECO:0000256" key="2">
    <source>
        <dbReference type="SAM" id="Phobius"/>
    </source>
</evidence>
<reference evidence="3 4" key="1">
    <citation type="journal article" date="2012" name="J. Bacteriol.">
        <title>Complete genome sequence of strain 1860, a crenarchaeon of the genus pyrobaculum able to grow with various electron acceptors.</title>
        <authorList>
            <person name="Mardanov A.V."/>
            <person name="Gumerov V.M."/>
            <person name="Slobodkina G.B."/>
            <person name="Beletsky A.V."/>
            <person name="Bonch-Osmolovskaya E.A."/>
            <person name="Ravin N.V."/>
            <person name="Skryabin K.G."/>
        </authorList>
    </citation>
    <scope>NUCLEOTIDE SEQUENCE [LARGE SCALE GENOMIC DNA]</scope>
    <source>
        <strain evidence="3 4">1860</strain>
    </source>
</reference>
<name>G7VDL9_9CREN</name>
<dbReference type="eggNOG" id="arCOG00385">
    <property type="taxonomic scope" value="Archaea"/>
</dbReference>